<keyword evidence="2" id="KW-1133">Transmembrane helix</keyword>
<feature type="transmembrane region" description="Helical" evidence="2">
    <location>
        <begin position="451"/>
        <end position="472"/>
    </location>
</feature>
<evidence type="ECO:0000256" key="2">
    <source>
        <dbReference type="SAM" id="Phobius"/>
    </source>
</evidence>
<dbReference type="EMBL" id="SNVJ01000025">
    <property type="protein sequence ID" value="MXP65694.1"/>
    <property type="molecule type" value="Genomic_DNA"/>
</dbReference>
<dbReference type="AlphaFoldDB" id="A0A845BI02"/>
<feature type="transmembrane region" description="Helical" evidence="2">
    <location>
        <begin position="151"/>
        <end position="174"/>
    </location>
</feature>
<gene>
    <name evidence="3" type="ORF">E0493_20295</name>
</gene>
<feature type="transmembrane region" description="Helical" evidence="2">
    <location>
        <begin position="412"/>
        <end position="431"/>
    </location>
</feature>
<protein>
    <submittedName>
        <fullName evidence="3">Uncharacterized protein</fullName>
    </submittedName>
</protein>
<dbReference type="Proteomes" id="UP000460715">
    <property type="component" value="Unassembled WGS sequence"/>
</dbReference>
<name>A0A845BI02_9PROT</name>
<keyword evidence="2" id="KW-0812">Transmembrane</keyword>
<proteinExistence type="predicted"/>
<evidence type="ECO:0000256" key="1">
    <source>
        <dbReference type="SAM" id="MobiDB-lite"/>
    </source>
</evidence>
<feature type="transmembrane region" description="Helical" evidence="2">
    <location>
        <begin position="371"/>
        <end position="391"/>
    </location>
</feature>
<evidence type="ECO:0000313" key="4">
    <source>
        <dbReference type="Proteomes" id="UP000460715"/>
    </source>
</evidence>
<evidence type="ECO:0000313" key="3">
    <source>
        <dbReference type="EMBL" id="MXP65694.1"/>
    </source>
</evidence>
<feature type="region of interest" description="Disordered" evidence="1">
    <location>
        <begin position="311"/>
        <end position="348"/>
    </location>
</feature>
<organism evidence="3 4">
    <name type="scientific">Teichococcus coralli</name>
    <dbReference type="NCBI Taxonomy" id="2545983"/>
    <lineage>
        <taxon>Bacteria</taxon>
        <taxon>Pseudomonadati</taxon>
        <taxon>Pseudomonadota</taxon>
        <taxon>Alphaproteobacteria</taxon>
        <taxon>Acetobacterales</taxon>
        <taxon>Roseomonadaceae</taxon>
        <taxon>Roseomonas</taxon>
    </lineage>
</organism>
<reference evidence="3 4" key="1">
    <citation type="submission" date="2019-03" db="EMBL/GenBank/DDBJ databases">
        <title>Roseomonas sp. a novel Roseomonas species isolated from Sea whip Gorgonian.</title>
        <authorList>
            <person name="Li F."/>
            <person name="Pan X."/>
            <person name="Huang S."/>
            <person name="Li Z."/>
            <person name="Meng B."/>
        </authorList>
    </citation>
    <scope>NUCLEOTIDE SEQUENCE [LARGE SCALE GENOMIC DNA]</scope>
    <source>
        <strain evidence="3 4">M0104</strain>
    </source>
</reference>
<sequence>MKIPSDKHQEFVFGRLLDEVYLLLDFISTRDNRRLDCLNGCIEIAAGTAKRAGSKQEILERITELRFPPPQSGPPTAADAAFLMAVKDKLATEARPANGLTVAFTEMVLIGNALAGRNPEASGRESRLTTRRNLAQAAYPELSVYARMTRIAWMVSLGLLLLLTLVTAMITMGVENGRSALTRLATANATYARAAAAVVGAEQQESRLASLTGPSSGARITPSLDPPYLLQFCDRAKYLRYLRKAKLAEDAAGAVPLDFPLFEARGQVRLCPEVWDAEREIDAARRRIQALMEQRWWFLSAFAPSTAVPPAAAAGAERPPSSAVAATTAQATGGAPAAEGSDGAPARASAVGEEVDTARDNEWRADDAIRLLSQHVLPLCFTVLGAGVSILRDSSRRMHESCLAPRDLPMALSRLALGVAGGLAVGLFYSTPDNPALQLGGITPPGMQGTAVGAQAMAFLAGYGLDALFAFFDSQIRRLKGNDAPAEAASRPAPSGQAA</sequence>
<dbReference type="OrthoDB" id="7593175at2"/>
<dbReference type="RefSeq" id="WP_160939099.1">
    <property type="nucleotide sequence ID" value="NZ_SNVJ01000025.1"/>
</dbReference>
<feature type="compositionally biased region" description="Low complexity" evidence="1">
    <location>
        <begin position="311"/>
        <end position="340"/>
    </location>
</feature>
<keyword evidence="2" id="KW-0472">Membrane</keyword>
<comment type="caution">
    <text evidence="3">The sequence shown here is derived from an EMBL/GenBank/DDBJ whole genome shotgun (WGS) entry which is preliminary data.</text>
</comment>
<keyword evidence="4" id="KW-1185">Reference proteome</keyword>
<accession>A0A845BI02</accession>